<keyword evidence="1" id="KW-0812">Transmembrane</keyword>
<accession>A0A2J6PH70</accession>
<keyword evidence="1" id="KW-1133">Transmembrane helix</keyword>
<proteinExistence type="predicted"/>
<sequence>MGDTSSLEHKLLDNFTMLILPTSISGTVVIRFERQPHDRGWIGVTTSDFHGNAGTGILTGRDTCSSCTYLDHSADQRDCKGGHVHELLYRCTFVSEIPVSGVLAALLFILSSSNFNILGVFELPVVMKTLISFERQDLGVKFQAHGKLAATSPDLSTFQERMMTSSSGWTPRL</sequence>
<name>A0A2J6PH70_9HELO</name>
<organism evidence="2 3">
    <name type="scientific">Hyaloscypha hepaticicola</name>
    <dbReference type="NCBI Taxonomy" id="2082293"/>
    <lineage>
        <taxon>Eukaryota</taxon>
        <taxon>Fungi</taxon>
        <taxon>Dikarya</taxon>
        <taxon>Ascomycota</taxon>
        <taxon>Pezizomycotina</taxon>
        <taxon>Leotiomycetes</taxon>
        <taxon>Helotiales</taxon>
        <taxon>Hyaloscyphaceae</taxon>
        <taxon>Hyaloscypha</taxon>
    </lineage>
</organism>
<evidence type="ECO:0000256" key="1">
    <source>
        <dbReference type="SAM" id="Phobius"/>
    </source>
</evidence>
<keyword evidence="1" id="KW-0472">Membrane</keyword>
<reference evidence="2 3" key="1">
    <citation type="submission" date="2016-05" db="EMBL/GenBank/DDBJ databases">
        <title>A degradative enzymes factory behind the ericoid mycorrhizal symbiosis.</title>
        <authorList>
            <consortium name="DOE Joint Genome Institute"/>
            <person name="Martino E."/>
            <person name="Morin E."/>
            <person name="Grelet G."/>
            <person name="Kuo A."/>
            <person name="Kohler A."/>
            <person name="Daghino S."/>
            <person name="Barry K."/>
            <person name="Choi C."/>
            <person name="Cichocki N."/>
            <person name="Clum A."/>
            <person name="Copeland A."/>
            <person name="Hainaut M."/>
            <person name="Haridas S."/>
            <person name="Labutti K."/>
            <person name="Lindquist E."/>
            <person name="Lipzen A."/>
            <person name="Khouja H.-R."/>
            <person name="Murat C."/>
            <person name="Ohm R."/>
            <person name="Olson A."/>
            <person name="Spatafora J."/>
            <person name="Veneault-Fourrey C."/>
            <person name="Henrissat B."/>
            <person name="Grigoriev I."/>
            <person name="Martin F."/>
            <person name="Perotto S."/>
        </authorList>
    </citation>
    <scope>NUCLEOTIDE SEQUENCE [LARGE SCALE GENOMIC DNA]</scope>
    <source>
        <strain evidence="2 3">UAMH 7357</strain>
    </source>
</reference>
<feature type="transmembrane region" description="Helical" evidence="1">
    <location>
        <begin position="15"/>
        <end position="32"/>
    </location>
</feature>
<dbReference type="EMBL" id="KZ613532">
    <property type="protein sequence ID" value="PMD13370.1"/>
    <property type="molecule type" value="Genomic_DNA"/>
</dbReference>
<evidence type="ECO:0000313" key="2">
    <source>
        <dbReference type="EMBL" id="PMD13370.1"/>
    </source>
</evidence>
<dbReference type="Proteomes" id="UP000235672">
    <property type="component" value="Unassembled WGS sequence"/>
</dbReference>
<gene>
    <name evidence="2" type="ORF">NA56DRAFT_712119</name>
</gene>
<keyword evidence="3" id="KW-1185">Reference proteome</keyword>
<dbReference type="AlphaFoldDB" id="A0A2J6PH70"/>
<protein>
    <submittedName>
        <fullName evidence="2">Uncharacterized protein</fullName>
    </submittedName>
</protein>
<evidence type="ECO:0000313" key="3">
    <source>
        <dbReference type="Proteomes" id="UP000235672"/>
    </source>
</evidence>